<comment type="similarity">
    <text evidence="2">Belongs to the protein kinase superfamily. Ser/Thr protein kinase family.</text>
</comment>
<evidence type="ECO:0000256" key="13">
    <source>
        <dbReference type="ARBA" id="ARBA00022989"/>
    </source>
</evidence>
<evidence type="ECO:0000256" key="4">
    <source>
        <dbReference type="ARBA" id="ARBA00022527"/>
    </source>
</evidence>
<keyword evidence="16" id="KW-0325">Glycoprotein</keyword>
<evidence type="ECO:0000256" key="15">
    <source>
        <dbReference type="ARBA" id="ARBA00023170"/>
    </source>
</evidence>
<dbReference type="InterPro" id="IPR008271">
    <property type="entry name" value="Ser/Thr_kinase_AS"/>
</dbReference>
<dbReference type="InterPro" id="IPR051716">
    <property type="entry name" value="Plant_RL_S/T_kinase"/>
</dbReference>
<reference evidence="20 21" key="1">
    <citation type="journal article" date="2015" name="Sci. Rep.">
        <title>The power of single molecule real-time sequencing technology in the de novo assembly of a eukaryotic genome.</title>
        <authorList>
            <person name="Sakai H."/>
            <person name="Naito K."/>
            <person name="Ogiso-Tanaka E."/>
            <person name="Takahashi Y."/>
            <person name="Iseki K."/>
            <person name="Muto C."/>
            <person name="Satou K."/>
            <person name="Teruya K."/>
            <person name="Shiroma A."/>
            <person name="Shimoji M."/>
            <person name="Hirano T."/>
            <person name="Itoh T."/>
            <person name="Kaga A."/>
            <person name="Tomooka N."/>
        </authorList>
    </citation>
    <scope>NUCLEOTIDE SEQUENCE [LARGE SCALE GENOMIC DNA]</scope>
    <source>
        <strain evidence="21">cv. Shumari</strain>
    </source>
</reference>
<dbReference type="FunFam" id="3.80.10.10:FF:000215">
    <property type="entry name" value="Receptor-like protein kinase HSL1"/>
    <property type="match status" value="1"/>
</dbReference>
<feature type="transmembrane region" description="Helical" evidence="18">
    <location>
        <begin position="646"/>
        <end position="668"/>
    </location>
</feature>
<dbReference type="InterPro" id="IPR001611">
    <property type="entry name" value="Leu-rich_rpt"/>
</dbReference>
<dbReference type="SMART" id="SM00369">
    <property type="entry name" value="LRR_TYP"/>
    <property type="match status" value="7"/>
</dbReference>
<keyword evidence="9" id="KW-0677">Repeat</keyword>
<dbReference type="PRINTS" id="PR00019">
    <property type="entry name" value="LEURICHRPT"/>
</dbReference>
<dbReference type="Pfam" id="PF00560">
    <property type="entry name" value="LRR_1"/>
    <property type="match status" value="5"/>
</dbReference>
<dbReference type="OrthoDB" id="2021138at2759"/>
<dbReference type="Pfam" id="PF13855">
    <property type="entry name" value="LRR_8"/>
    <property type="match status" value="1"/>
</dbReference>
<evidence type="ECO:0000256" key="17">
    <source>
        <dbReference type="PROSITE-ProRule" id="PRU10141"/>
    </source>
</evidence>
<dbReference type="SMART" id="SM00220">
    <property type="entry name" value="S_TKc"/>
    <property type="match status" value="1"/>
</dbReference>
<dbReference type="SUPFAM" id="SSF56112">
    <property type="entry name" value="Protein kinase-like (PK-like)"/>
    <property type="match status" value="1"/>
</dbReference>
<dbReference type="FunFam" id="1.10.510.10:FF:000201">
    <property type="entry name" value="Leucine-rich repeat receptor-like serine/threonine-protein kinase"/>
    <property type="match status" value="1"/>
</dbReference>
<protein>
    <recommendedName>
        <fullName evidence="3">non-specific serine/threonine protein kinase</fullName>
        <ecNumber evidence="3">2.7.11.1</ecNumber>
    </recommendedName>
</protein>
<proteinExistence type="inferred from homology"/>
<gene>
    <name evidence="20" type="primary">Vigan.06G125400</name>
    <name evidence="20" type="ORF">VIGAN_06125400</name>
</gene>
<dbReference type="Pfam" id="PF12799">
    <property type="entry name" value="LRR_4"/>
    <property type="match status" value="1"/>
</dbReference>
<dbReference type="SUPFAM" id="SSF52047">
    <property type="entry name" value="RNI-like"/>
    <property type="match status" value="1"/>
</dbReference>
<dbReference type="FunFam" id="3.80.10.10:FF:000186">
    <property type="entry name" value="LRR receptor-like serine/threonine-protein kinase ERECTA"/>
    <property type="match status" value="1"/>
</dbReference>
<evidence type="ECO:0000313" key="20">
    <source>
        <dbReference type="EMBL" id="BAT90081.1"/>
    </source>
</evidence>
<dbReference type="InterPro" id="IPR032675">
    <property type="entry name" value="LRR_dom_sf"/>
</dbReference>
<name>A0A0S3SB41_PHAAN</name>
<feature type="binding site" evidence="17">
    <location>
        <position position="739"/>
    </location>
    <ligand>
        <name>ATP</name>
        <dbReference type="ChEBI" id="CHEBI:30616"/>
    </ligand>
</feature>
<keyword evidence="21" id="KW-1185">Reference proteome</keyword>
<evidence type="ECO:0000256" key="14">
    <source>
        <dbReference type="ARBA" id="ARBA00023136"/>
    </source>
</evidence>
<evidence type="ECO:0000256" key="2">
    <source>
        <dbReference type="ARBA" id="ARBA00008684"/>
    </source>
</evidence>
<dbReference type="InterPro" id="IPR003591">
    <property type="entry name" value="Leu-rich_rpt_typical-subtyp"/>
</dbReference>
<evidence type="ECO:0000256" key="9">
    <source>
        <dbReference type="ARBA" id="ARBA00022737"/>
    </source>
</evidence>
<evidence type="ECO:0000256" key="5">
    <source>
        <dbReference type="ARBA" id="ARBA00022614"/>
    </source>
</evidence>
<accession>A0A0S3SB41</accession>
<dbReference type="AlphaFoldDB" id="A0A0S3SB41"/>
<keyword evidence="5" id="KW-0433">Leucine-rich repeat</keyword>
<dbReference type="EMBL" id="AP015039">
    <property type="protein sequence ID" value="BAT90081.1"/>
    <property type="molecule type" value="Genomic_DNA"/>
</dbReference>
<organism evidence="20 21">
    <name type="scientific">Vigna angularis var. angularis</name>
    <dbReference type="NCBI Taxonomy" id="157739"/>
    <lineage>
        <taxon>Eukaryota</taxon>
        <taxon>Viridiplantae</taxon>
        <taxon>Streptophyta</taxon>
        <taxon>Embryophyta</taxon>
        <taxon>Tracheophyta</taxon>
        <taxon>Spermatophyta</taxon>
        <taxon>Magnoliopsida</taxon>
        <taxon>eudicotyledons</taxon>
        <taxon>Gunneridae</taxon>
        <taxon>Pentapetalae</taxon>
        <taxon>rosids</taxon>
        <taxon>fabids</taxon>
        <taxon>Fabales</taxon>
        <taxon>Fabaceae</taxon>
        <taxon>Papilionoideae</taxon>
        <taxon>50 kb inversion clade</taxon>
        <taxon>NPAAA clade</taxon>
        <taxon>indigoferoid/millettioid clade</taxon>
        <taxon>Phaseoleae</taxon>
        <taxon>Vigna</taxon>
    </lineage>
</organism>
<dbReference type="Proteomes" id="UP000291084">
    <property type="component" value="Chromosome 6"/>
</dbReference>
<evidence type="ECO:0000256" key="11">
    <source>
        <dbReference type="ARBA" id="ARBA00022777"/>
    </source>
</evidence>
<dbReference type="GO" id="GO:0005886">
    <property type="term" value="C:plasma membrane"/>
    <property type="evidence" value="ECO:0007669"/>
    <property type="project" value="UniProtKB-SubCell"/>
</dbReference>
<keyword evidence="6" id="KW-0808">Transferase</keyword>
<keyword evidence="15" id="KW-0675">Receptor</keyword>
<evidence type="ECO:0000256" key="12">
    <source>
        <dbReference type="ARBA" id="ARBA00022840"/>
    </source>
</evidence>
<evidence type="ECO:0000256" key="6">
    <source>
        <dbReference type="ARBA" id="ARBA00022679"/>
    </source>
</evidence>
<dbReference type="Gene3D" id="3.80.10.10">
    <property type="entry name" value="Ribonuclease Inhibitor"/>
    <property type="match status" value="4"/>
</dbReference>
<evidence type="ECO:0000256" key="10">
    <source>
        <dbReference type="ARBA" id="ARBA00022741"/>
    </source>
</evidence>
<evidence type="ECO:0000256" key="1">
    <source>
        <dbReference type="ARBA" id="ARBA00004251"/>
    </source>
</evidence>
<keyword evidence="12 17" id="KW-0067">ATP-binding</keyword>
<evidence type="ECO:0000313" key="21">
    <source>
        <dbReference type="Proteomes" id="UP000291084"/>
    </source>
</evidence>
<dbReference type="InterPro" id="IPR017441">
    <property type="entry name" value="Protein_kinase_ATP_BS"/>
</dbReference>
<evidence type="ECO:0000256" key="18">
    <source>
        <dbReference type="SAM" id="Phobius"/>
    </source>
</evidence>
<evidence type="ECO:0000259" key="19">
    <source>
        <dbReference type="PROSITE" id="PS50011"/>
    </source>
</evidence>
<dbReference type="PROSITE" id="PS00108">
    <property type="entry name" value="PROTEIN_KINASE_ST"/>
    <property type="match status" value="1"/>
</dbReference>
<dbReference type="PANTHER" id="PTHR48053">
    <property type="entry name" value="LEUCINE RICH REPEAT FAMILY PROTEIN, EXPRESSED"/>
    <property type="match status" value="1"/>
</dbReference>
<evidence type="ECO:0000256" key="7">
    <source>
        <dbReference type="ARBA" id="ARBA00022692"/>
    </source>
</evidence>
<comment type="subcellular location">
    <subcellularLocation>
        <location evidence="1">Cell membrane</location>
        <topology evidence="1">Single-pass type I membrane protein</topology>
    </subcellularLocation>
</comment>
<dbReference type="Pfam" id="PF08263">
    <property type="entry name" value="LRRNT_2"/>
    <property type="match status" value="1"/>
</dbReference>
<dbReference type="SUPFAM" id="SSF52058">
    <property type="entry name" value="L domain-like"/>
    <property type="match status" value="1"/>
</dbReference>
<dbReference type="PANTHER" id="PTHR48053:SF159">
    <property type="entry name" value="PROTEIN KINASE DOMAIN-CONTAINING PROTEIN"/>
    <property type="match status" value="1"/>
</dbReference>
<dbReference type="Pfam" id="PF00069">
    <property type="entry name" value="Pkinase"/>
    <property type="match status" value="1"/>
</dbReference>
<keyword evidence="7 18" id="KW-0812">Transmembrane</keyword>
<dbReference type="PROSITE" id="PS51450">
    <property type="entry name" value="LRR"/>
    <property type="match status" value="2"/>
</dbReference>
<dbReference type="PROSITE" id="PS00107">
    <property type="entry name" value="PROTEIN_KINASE_ATP"/>
    <property type="match status" value="1"/>
</dbReference>
<dbReference type="GO" id="GO:0005524">
    <property type="term" value="F:ATP binding"/>
    <property type="evidence" value="ECO:0007669"/>
    <property type="project" value="UniProtKB-UniRule"/>
</dbReference>
<keyword evidence="13 18" id="KW-1133">Transmembrane helix</keyword>
<dbReference type="InterPro" id="IPR011009">
    <property type="entry name" value="Kinase-like_dom_sf"/>
</dbReference>
<dbReference type="GO" id="GO:0004674">
    <property type="term" value="F:protein serine/threonine kinase activity"/>
    <property type="evidence" value="ECO:0007669"/>
    <property type="project" value="UniProtKB-KW"/>
</dbReference>
<keyword evidence="4" id="KW-0723">Serine/threonine-protein kinase</keyword>
<sequence length="995" mass="109687">MQIQRKNINKRPLRTQHISIFDRMFVFFLFFLFLLSPPRFSLSLTQDGLFLLEARSRLSDPQNSLSSWNPAASTPCQWRGVTCNNHSAAVIAIDLSYSFLSGPFPAALCRLPSLSSLNLSYNLINSTLSAVSLCRSLLHLDLSQNALVGPIDSLAALTSLRYLDLSGNNLSGEIPETLAALPHLETLNLVSNLLTGTITASLGNLTSLKRLQLAYNLFKPGPMPSELGKLGNLETLFLALCNLQGPIPDTFSNLVNLTSLDLSQNSITGNIPQWFTRLTRVTQIELYQNSLSGELPRGMSKMTSLKLFDASRNELTGTIPTELCELPLQSLNLFENKLEGFLPGAIARSPNLSELKLFSNRLIGTLPSDLGSNSPLNHIDVSHNRFYGEIPANICRRGQLEQLILMYNSFSGEIPESLGKCKSLMRVRLRNNNLSGNVPEGVWSLPRLHLLELLENHFSGYISKAISGSSSLSNLLLSNNRFSGSIPEEIGLLDNLVEFAASNNNLSGQIPGSMVKLKQLVNLDLSSNNLSGDLNFGGIGYLSKVTDLNLSHNRLDGNVPSELGSFPVLNYLDLSWNSFSGEIPLQLQNLRLSELNLSYNQLSGDIPPLYANAKYKTSFIGNPGLCSHLPGLCNCYGRNKNWRHTWILWSIFVLAGVVFIIGVAWFYFRYRKVKKMKKGLCTSSWKSFHKLQFSGLEVAKLLNEANVIGKGASGKVYKVVLSNGEVVAVKKMSVGAPKKVDENGGSRKDEFDAEVEALGRIRHKNIVRLWCCCNSGNDKLLVFEYMPNGSLGDLLQGSKKSLLDWPKRCKIAVDAAEGLSYLHHDCVPPIVHRDVKSNNILVDEDFAAKVADFGVAKMVTKAGQGTESMSVIAGSYGYIAPEYAYTLRVSEKCDIYSFGVVILELITGRPPIDPEYGENGLVKWVSSALEHEGVDHVVDPTLDYRFREEISKVLSVGLQCTSSNPITRPTMRKVVKMLREVTAVPKRTSVNDGNE</sequence>
<dbReference type="Gene3D" id="3.30.200.20">
    <property type="entry name" value="Phosphorylase Kinase, domain 1"/>
    <property type="match status" value="1"/>
</dbReference>
<keyword evidence="14 18" id="KW-0472">Membrane</keyword>
<dbReference type="InterPro" id="IPR013210">
    <property type="entry name" value="LRR_N_plant-typ"/>
</dbReference>
<dbReference type="InterPro" id="IPR000719">
    <property type="entry name" value="Prot_kinase_dom"/>
</dbReference>
<evidence type="ECO:0000256" key="3">
    <source>
        <dbReference type="ARBA" id="ARBA00012513"/>
    </source>
</evidence>
<evidence type="ECO:0000256" key="8">
    <source>
        <dbReference type="ARBA" id="ARBA00022729"/>
    </source>
</evidence>
<dbReference type="InterPro" id="IPR025875">
    <property type="entry name" value="Leu-rich_rpt_4"/>
</dbReference>
<evidence type="ECO:0000256" key="16">
    <source>
        <dbReference type="ARBA" id="ARBA00023180"/>
    </source>
</evidence>
<feature type="domain" description="Protein kinase" evidence="19">
    <location>
        <begin position="702"/>
        <end position="982"/>
    </location>
</feature>
<dbReference type="FunFam" id="3.80.10.10:FF:000077">
    <property type="entry name" value="LRR receptor-like serine/threonine-protein kinase ERL1"/>
    <property type="match status" value="1"/>
</dbReference>
<keyword evidence="10 17" id="KW-0547">Nucleotide-binding</keyword>
<dbReference type="Gene3D" id="1.10.510.10">
    <property type="entry name" value="Transferase(Phosphotransferase) domain 1"/>
    <property type="match status" value="1"/>
</dbReference>
<keyword evidence="11" id="KW-0418">Kinase</keyword>
<keyword evidence="8" id="KW-0732">Signal</keyword>
<dbReference type="PROSITE" id="PS50011">
    <property type="entry name" value="PROTEIN_KINASE_DOM"/>
    <property type="match status" value="1"/>
</dbReference>
<dbReference type="EC" id="2.7.11.1" evidence="3"/>